<name>A0A1L8CWF0_9THEO</name>
<keyword evidence="3" id="KW-1185">Reference proteome</keyword>
<accession>A0A1L8CWF0</accession>
<evidence type="ECO:0000256" key="1">
    <source>
        <dbReference type="SAM" id="Phobius"/>
    </source>
</evidence>
<keyword evidence="1" id="KW-1133">Transmembrane helix</keyword>
<evidence type="ECO:0000313" key="2">
    <source>
        <dbReference type="EMBL" id="GAV23179.1"/>
    </source>
</evidence>
<dbReference type="STRING" id="870242.cpu_16890"/>
<evidence type="ECO:0000313" key="3">
    <source>
        <dbReference type="Proteomes" id="UP000187485"/>
    </source>
</evidence>
<reference evidence="3" key="1">
    <citation type="submission" date="2016-12" db="EMBL/GenBank/DDBJ databases">
        <title>Draft Genome Sequences od Carboxydothermus pertinax and islandicus, Hydrogenogenic Carboxydotrophic Bacteria.</title>
        <authorList>
            <person name="Fukuyama Y."/>
            <person name="Ohmae K."/>
            <person name="Yoneda Y."/>
            <person name="Yoshida T."/>
            <person name="Sako Y."/>
        </authorList>
    </citation>
    <scope>NUCLEOTIDE SEQUENCE [LARGE SCALE GENOMIC DNA]</scope>
    <source>
        <strain evidence="3">Ug1</strain>
    </source>
</reference>
<protein>
    <submittedName>
        <fullName evidence="2">Uncharacterized protein</fullName>
    </submittedName>
</protein>
<dbReference type="Proteomes" id="UP000187485">
    <property type="component" value="Unassembled WGS sequence"/>
</dbReference>
<dbReference type="RefSeq" id="WP_075859624.1">
    <property type="nucleotide sequence ID" value="NZ_BDJK01000033.1"/>
</dbReference>
<sequence length="174" mass="19581">MGRNIKKKFIKFIDIVPLLIVAVSSMIGIISGLRTSSHKISVTGLWDALINIGLIKKPDTENIWLTVTIPNLLLSLKVGFLGLISGGLFTFPYLLSWWSLWVSIIKINSINKSFFVIPESIGVTTVVISLIYMGLNYLIYKKWPRYQIILFFLGVLLILIGGIIEQHEISSFVK</sequence>
<feature type="transmembrane region" description="Helical" evidence="1">
    <location>
        <begin position="80"/>
        <end position="102"/>
    </location>
</feature>
<keyword evidence="1" id="KW-0472">Membrane</keyword>
<feature type="transmembrane region" description="Helical" evidence="1">
    <location>
        <begin position="146"/>
        <end position="164"/>
    </location>
</feature>
<dbReference type="OrthoDB" id="1730311at2"/>
<comment type="caution">
    <text evidence="2">The sequence shown here is derived from an EMBL/GenBank/DDBJ whole genome shotgun (WGS) entry which is preliminary data.</text>
</comment>
<feature type="transmembrane region" description="Helical" evidence="1">
    <location>
        <begin position="114"/>
        <end position="140"/>
    </location>
</feature>
<feature type="transmembrane region" description="Helical" evidence="1">
    <location>
        <begin position="12"/>
        <end position="33"/>
    </location>
</feature>
<keyword evidence="1" id="KW-0812">Transmembrane</keyword>
<gene>
    <name evidence="2" type="ORF">cpu_16890</name>
</gene>
<proteinExistence type="predicted"/>
<dbReference type="AlphaFoldDB" id="A0A1L8CWF0"/>
<dbReference type="EMBL" id="BDJK01000033">
    <property type="protein sequence ID" value="GAV23179.1"/>
    <property type="molecule type" value="Genomic_DNA"/>
</dbReference>
<organism evidence="2 3">
    <name type="scientific">Carboxydothermus pertinax</name>
    <dbReference type="NCBI Taxonomy" id="870242"/>
    <lineage>
        <taxon>Bacteria</taxon>
        <taxon>Bacillati</taxon>
        <taxon>Bacillota</taxon>
        <taxon>Clostridia</taxon>
        <taxon>Thermoanaerobacterales</taxon>
        <taxon>Thermoanaerobacteraceae</taxon>
        <taxon>Carboxydothermus</taxon>
    </lineage>
</organism>